<comment type="caution">
    <text evidence="1">The sequence shown here is derived from an EMBL/GenBank/DDBJ whole genome shotgun (WGS) entry which is preliminary data.</text>
</comment>
<organism evidence="1 2">
    <name type="scientific">Vaccinium darrowii</name>
    <dbReference type="NCBI Taxonomy" id="229202"/>
    <lineage>
        <taxon>Eukaryota</taxon>
        <taxon>Viridiplantae</taxon>
        <taxon>Streptophyta</taxon>
        <taxon>Embryophyta</taxon>
        <taxon>Tracheophyta</taxon>
        <taxon>Spermatophyta</taxon>
        <taxon>Magnoliopsida</taxon>
        <taxon>eudicotyledons</taxon>
        <taxon>Gunneridae</taxon>
        <taxon>Pentapetalae</taxon>
        <taxon>asterids</taxon>
        <taxon>Ericales</taxon>
        <taxon>Ericaceae</taxon>
        <taxon>Vaccinioideae</taxon>
        <taxon>Vaccinieae</taxon>
        <taxon>Vaccinium</taxon>
    </lineage>
</organism>
<proteinExistence type="predicted"/>
<gene>
    <name evidence="1" type="ORF">Vadar_013263</name>
</gene>
<name>A0ACB7X985_9ERIC</name>
<protein>
    <submittedName>
        <fullName evidence="1">Uncharacterized protein</fullName>
    </submittedName>
</protein>
<dbReference type="EMBL" id="CM037156">
    <property type="protein sequence ID" value="KAH7837387.1"/>
    <property type="molecule type" value="Genomic_DNA"/>
</dbReference>
<dbReference type="Proteomes" id="UP000828048">
    <property type="component" value="Chromosome 6"/>
</dbReference>
<evidence type="ECO:0000313" key="2">
    <source>
        <dbReference type="Proteomes" id="UP000828048"/>
    </source>
</evidence>
<sequence>MDYCLVVDPIGIAGGLAILWNRSIDVRLIRSSSFFIEVEIKDDVSSHAWRLINLYASSCNSVRRLQWEELHRYRQQCSDDWMIWGDFNDLLEVEEKQGGRRREIWSLRAFRDFVTKLGAVDLGYAGYPFTWVNRRCGNGQIKERLDRALVSSGWRIQYENAKLQHLFTVGSDHVALLLDTNPPKFNGRRQFRFDNRWTGDAGCTDVVRKSWQMGARGSKMFDLFHRVRNTRKELRDAFGNWCENQEEIAKEFVQYFQGLVQSDSTTHIDEVVGTIKARVTNQMNTSLARPVGLAEIREALFQMDPNKAPGSDGMTAGFYQRVESFNFLATVKSSAHVVLLFEILGFVSEGFPLQESQRKPSFLLEKHEHGLKARTLYGGSQSWTDCNQGGSGFDFGELEEAIALQGVKINNDEAKAPLFTTPRSAATLEMFPSWPMRYHHTPRGSSQSGDSTDSHSSKAEAHLDPESSMSRKDSSDYQSFDQKHHLQQQQQQLEMTNDANRAGSSQAQITQPATKPTSEKRKGVGSTSGKGLDAKTLRRLAQNREAARKSRLRKKAYVQQLESSRIKLTQLEQDLQHARAQGLLLGGAGGPGGNISPGAAIFDMEYARWLEDDLRHMSELRTGLQAHLQDHDLRKIVDGYVGHYDEIFHFRGVAAKTDVFHLITGMWTTPAERCFLWMGGFRPSELIKMLITQLDPLTEQQVMGIYSLQHSSQQAEEALSQGLDQLQQSLIDTVSGGGSLSDGMHHMAVAMGKLTNLEGFVRQADNLRQQTLHQLRRILTVRQAARCFLVISEYYGRLRALSSLWASRPRENFMGDDNSCQTTTDLHMVQSSQHHFSNF</sequence>
<evidence type="ECO:0000313" key="1">
    <source>
        <dbReference type="EMBL" id="KAH7837387.1"/>
    </source>
</evidence>
<accession>A0ACB7X985</accession>
<keyword evidence="2" id="KW-1185">Reference proteome</keyword>
<reference evidence="1 2" key="1">
    <citation type="journal article" date="2021" name="Hortic Res">
        <title>High-quality reference genome and annotation aids understanding of berry development for evergreen blueberry (Vaccinium darrowii).</title>
        <authorList>
            <person name="Yu J."/>
            <person name="Hulse-Kemp A.M."/>
            <person name="Babiker E."/>
            <person name="Staton M."/>
        </authorList>
    </citation>
    <scope>NUCLEOTIDE SEQUENCE [LARGE SCALE GENOMIC DNA]</scope>
    <source>
        <strain evidence="2">cv. NJ 8807/NJ 8810</strain>
        <tissue evidence="1">Young leaf</tissue>
    </source>
</reference>